<sequence length="286" mass="32086">MREHYSSFPPPEGVNRKRVLALLEEMKTCTAKLDAGMLFVKTSWPLFKSEVEAFQGSPGEPTQTLDTIRTVMEFKRTQEEFDHIFTRLEKQADALRRLRVQVMHACSAPSSAVETDTVASSADSLSEDNLLDVDEQPGTPPTSLPDTSSEADPAALLDEPDEQDELNASDIDPDIPDLVGEAEASVNALLAGIAAFTNPGMFGDMMHLIDCAAQYDAGLEWFEEHFHAHRVHIKSFEDNSHKTAAELEDLVRATEELECISKKLKEMRRNLRLAENRFRRKYLCEC</sequence>
<feature type="compositionally biased region" description="Polar residues" evidence="2">
    <location>
        <begin position="110"/>
        <end position="124"/>
    </location>
</feature>
<proteinExistence type="predicted"/>
<feature type="region of interest" description="Disordered" evidence="2">
    <location>
        <begin position="110"/>
        <end position="154"/>
    </location>
</feature>
<reference evidence="3 4" key="1">
    <citation type="journal article" date="2012" name="Eukaryot. Cell">
        <title>Genome sequence of the Trichosporon asahii environmental strain CBS 8904.</title>
        <authorList>
            <person name="Yang R.Y."/>
            <person name="Li H.T."/>
            <person name="Zhu H."/>
            <person name="Zhou G.P."/>
            <person name="Wang M."/>
            <person name="Wang L."/>
        </authorList>
    </citation>
    <scope>NUCLEOTIDE SEQUENCE [LARGE SCALE GENOMIC DNA]</scope>
    <source>
        <strain evidence="3 4">CBS 8904</strain>
    </source>
</reference>
<protein>
    <submittedName>
        <fullName evidence="3">Uncharacterized protein</fullName>
    </submittedName>
</protein>
<dbReference type="AlphaFoldDB" id="K1VNL1"/>
<feature type="compositionally biased region" description="Acidic residues" evidence="2">
    <location>
        <begin position="125"/>
        <end position="135"/>
    </location>
</feature>
<dbReference type="InParanoid" id="K1VNL1"/>
<keyword evidence="1" id="KW-0175">Coiled coil</keyword>
<evidence type="ECO:0000256" key="2">
    <source>
        <dbReference type="SAM" id="MobiDB-lite"/>
    </source>
</evidence>
<dbReference type="EMBL" id="AMBO01000325">
    <property type="protein sequence ID" value="EKD01052.1"/>
    <property type="molecule type" value="Genomic_DNA"/>
</dbReference>
<evidence type="ECO:0000313" key="4">
    <source>
        <dbReference type="Proteomes" id="UP000006757"/>
    </source>
</evidence>
<name>K1VNL1_TRIAC</name>
<accession>K1VNL1</accession>
<feature type="coiled-coil region" evidence="1">
    <location>
        <begin position="250"/>
        <end position="277"/>
    </location>
</feature>
<evidence type="ECO:0000256" key="1">
    <source>
        <dbReference type="SAM" id="Coils"/>
    </source>
</evidence>
<gene>
    <name evidence="3" type="ORF">A1Q2_04550</name>
</gene>
<evidence type="ECO:0000313" key="3">
    <source>
        <dbReference type="EMBL" id="EKD01052.1"/>
    </source>
</evidence>
<dbReference type="Proteomes" id="UP000006757">
    <property type="component" value="Unassembled WGS sequence"/>
</dbReference>
<comment type="caution">
    <text evidence="3">The sequence shown here is derived from an EMBL/GenBank/DDBJ whole genome shotgun (WGS) entry which is preliminary data.</text>
</comment>
<keyword evidence="4" id="KW-1185">Reference proteome</keyword>
<organism evidence="3 4">
    <name type="scientific">Trichosporon asahii var. asahii (strain CBS 8904)</name>
    <name type="common">Yeast</name>
    <dbReference type="NCBI Taxonomy" id="1220162"/>
    <lineage>
        <taxon>Eukaryota</taxon>
        <taxon>Fungi</taxon>
        <taxon>Dikarya</taxon>
        <taxon>Basidiomycota</taxon>
        <taxon>Agaricomycotina</taxon>
        <taxon>Tremellomycetes</taxon>
        <taxon>Trichosporonales</taxon>
        <taxon>Trichosporonaceae</taxon>
        <taxon>Trichosporon</taxon>
    </lineage>
</organism>
<dbReference type="HOGENOM" id="CLU_973825_0_0_1"/>